<proteinExistence type="predicted"/>
<reference evidence="1 2" key="1">
    <citation type="journal article" date="2022" name="Nat. Ecol. Evol.">
        <title>A masculinizing supergene underlies an exaggerated male reproductive morph in a spider.</title>
        <authorList>
            <person name="Hendrickx F."/>
            <person name="De Corte Z."/>
            <person name="Sonet G."/>
            <person name="Van Belleghem S.M."/>
            <person name="Kostlbacher S."/>
            <person name="Vangestel C."/>
        </authorList>
    </citation>
    <scope>NUCLEOTIDE SEQUENCE [LARGE SCALE GENOMIC DNA]</scope>
    <source>
        <strain evidence="1">W744_W776</strain>
    </source>
</reference>
<accession>A0AAV6TLG9</accession>
<gene>
    <name evidence="1" type="ORF">JTE90_007707</name>
</gene>
<sequence>MDKLLGESFWITFLWLYDYYTQTMFPQKYLENPVYQAFDRNQLLTALSDPDISLPCYERAKKAYDCATTALMTTKQAEYAVFGHDDILDQLKSYWVPQSSKACDVLHLTKKSSPRNR</sequence>
<keyword evidence="2" id="KW-1185">Reference proteome</keyword>
<dbReference type="EMBL" id="JAFNEN010002532">
    <property type="protein sequence ID" value="KAG8172614.1"/>
    <property type="molecule type" value="Genomic_DNA"/>
</dbReference>
<evidence type="ECO:0000313" key="1">
    <source>
        <dbReference type="EMBL" id="KAG8172614.1"/>
    </source>
</evidence>
<evidence type="ECO:0000313" key="2">
    <source>
        <dbReference type="Proteomes" id="UP000827092"/>
    </source>
</evidence>
<comment type="caution">
    <text evidence="1">The sequence shown here is derived from an EMBL/GenBank/DDBJ whole genome shotgun (WGS) entry which is preliminary data.</text>
</comment>
<name>A0AAV6TLG9_9ARAC</name>
<dbReference type="Proteomes" id="UP000827092">
    <property type="component" value="Unassembled WGS sequence"/>
</dbReference>
<organism evidence="1 2">
    <name type="scientific">Oedothorax gibbosus</name>
    <dbReference type="NCBI Taxonomy" id="931172"/>
    <lineage>
        <taxon>Eukaryota</taxon>
        <taxon>Metazoa</taxon>
        <taxon>Ecdysozoa</taxon>
        <taxon>Arthropoda</taxon>
        <taxon>Chelicerata</taxon>
        <taxon>Arachnida</taxon>
        <taxon>Araneae</taxon>
        <taxon>Araneomorphae</taxon>
        <taxon>Entelegynae</taxon>
        <taxon>Araneoidea</taxon>
        <taxon>Linyphiidae</taxon>
        <taxon>Erigoninae</taxon>
        <taxon>Oedothorax</taxon>
    </lineage>
</organism>
<protein>
    <submittedName>
        <fullName evidence="1">Uncharacterized protein</fullName>
    </submittedName>
</protein>
<dbReference type="AlphaFoldDB" id="A0AAV6TLG9"/>